<dbReference type="PIRSF" id="PIRSF000390">
    <property type="entry name" value="PLP_StrS"/>
    <property type="match status" value="1"/>
</dbReference>
<dbReference type="InterPro" id="IPR015421">
    <property type="entry name" value="PyrdxlP-dep_Trfase_major"/>
</dbReference>
<dbReference type="Proteomes" id="UP001500767">
    <property type="component" value="Unassembled WGS sequence"/>
</dbReference>
<dbReference type="SUPFAM" id="SSF53383">
    <property type="entry name" value="PLP-dependent transferases"/>
    <property type="match status" value="1"/>
</dbReference>
<gene>
    <name evidence="4" type="ORF">GCM10022197_40960</name>
</gene>
<comment type="similarity">
    <text evidence="2 3">Belongs to the DegT/DnrJ/EryC1 family.</text>
</comment>
<dbReference type="PANTHER" id="PTHR30244:SF36">
    <property type="entry name" value="3-OXO-GLUCOSE-6-PHOSPHATE:GLUTAMATE AMINOTRANSFERASE"/>
    <property type="match status" value="1"/>
</dbReference>
<organism evidence="4 5">
    <name type="scientific">Microlunatus spumicola</name>
    <dbReference type="NCBI Taxonomy" id="81499"/>
    <lineage>
        <taxon>Bacteria</taxon>
        <taxon>Bacillati</taxon>
        <taxon>Actinomycetota</taxon>
        <taxon>Actinomycetes</taxon>
        <taxon>Propionibacteriales</taxon>
        <taxon>Propionibacteriaceae</taxon>
        <taxon>Microlunatus</taxon>
    </lineage>
</organism>
<dbReference type="Gene3D" id="3.40.640.10">
    <property type="entry name" value="Type I PLP-dependent aspartate aminotransferase-like (Major domain)"/>
    <property type="match status" value="1"/>
</dbReference>
<evidence type="ECO:0000256" key="1">
    <source>
        <dbReference type="ARBA" id="ARBA00022898"/>
    </source>
</evidence>
<dbReference type="InterPro" id="IPR000653">
    <property type="entry name" value="DegT/StrS_aminotransferase"/>
</dbReference>
<dbReference type="EMBL" id="BAAAYR010000007">
    <property type="protein sequence ID" value="GAA3579290.1"/>
    <property type="molecule type" value="Genomic_DNA"/>
</dbReference>
<keyword evidence="1 3" id="KW-0663">Pyridoxal phosphate</keyword>
<dbReference type="GO" id="GO:0008483">
    <property type="term" value="F:transaminase activity"/>
    <property type="evidence" value="ECO:0007669"/>
    <property type="project" value="UniProtKB-KW"/>
</dbReference>
<keyword evidence="5" id="KW-1185">Reference proteome</keyword>
<evidence type="ECO:0000256" key="2">
    <source>
        <dbReference type="ARBA" id="ARBA00037999"/>
    </source>
</evidence>
<dbReference type="CDD" id="cd00616">
    <property type="entry name" value="AHBA_syn"/>
    <property type="match status" value="1"/>
</dbReference>
<keyword evidence="4" id="KW-0808">Transferase</keyword>
<dbReference type="InterPro" id="IPR015422">
    <property type="entry name" value="PyrdxlP-dep_Trfase_small"/>
</dbReference>
<sequence length="369" mass="38538">MNAIPLVDLAAQQAEISEEVMAGLSEVFATTSFIGGKPVGEFELAYAEATGAAHCVGVANGTDAVELALRGVGVTAGGEVILPANTFIATAEAVSRIGAVPVLVDVDDEHLLIDPDLIAAAITDKTQAVVPVHLFGQVAPVERVLAVVGDVPVVEDAAQSQGATRFGRFAGSLAAAAGTSFYPGKNLGAAGDAGAVTTQDADLAARVRLIANHGSARKYDHEVVGMNSRLDTVQAVVLNAKLKRLATWNTWRREAADRYSALLADVEGVRVPRSAEGNVDVWHLYVVRVQDRDAVLRRLNEAGVGAGIHYPVPLHLTRAYASLGLGPGSFPVAERSASEILSLPLYPHITEAQQVQVVEALRAALDATP</sequence>
<keyword evidence="4" id="KW-0032">Aminotransferase</keyword>
<name>A0ABP6Y946_9ACTN</name>
<dbReference type="Gene3D" id="3.90.1150.10">
    <property type="entry name" value="Aspartate Aminotransferase, domain 1"/>
    <property type="match status" value="1"/>
</dbReference>
<evidence type="ECO:0000313" key="4">
    <source>
        <dbReference type="EMBL" id="GAA3579290.1"/>
    </source>
</evidence>
<evidence type="ECO:0000313" key="5">
    <source>
        <dbReference type="Proteomes" id="UP001500767"/>
    </source>
</evidence>
<protein>
    <submittedName>
        <fullName evidence="4">DegT/DnrJ/EryC1/StrS family aminotransferase</fullName>
    </submittedName>
</protein>
<dbReference type="Pfam" id="PF01041">
    <property type="entry name" value="DegT_DnrJ_EryC1"/>
    <property type="match status" value="1"/>
</dbReference>
<proteinExistence type="inferred from homology"/>
<dbReference type="InterPro" id="IPR015424">
    <property type="entry name" value="PyrdxlP-dep_Trfase"/>
</dbReference>
<evidence type="ECO:0000256" key="3">
    <source>
        <dbReference type="RuleBase" id="RU004508"/>
    </source>
</evidence>
<reference evidence="5" key="1">
    <citation type="journal article" date="2019" name="Int. J. Syst. Evol. Microbiol.">
        <title>The Global Catalogue of Microorganisms (GCM) 10K type strain sequencing project: providing services to taxonomists for standard genome sequencing and annotation.</title>
        <authorList>
            <consortium name="The Broad Institute Genomics Platform"/>
            <consortium name="The Broad Institute Genome Sequencing Center for Infectious Disease"/>
            <person name="Wu L."/>
            <person name="Ma J."/>
        </authorList>
    </citation>
    <scope>NUCLEOTIDE SEQUENCE [LARGE SCALE GENOMIC DNA]</scope>
    <source>
        <strain evidence="5">JCM 16540</strain>
    </source>
</reference>
<dbReference type="RefSeq" id="WP_344742955.1">
    <property type="nucleotide sequence ID" value="NZ_BAAAYR010000007.1"/>
</dbReference>
<dbReference type="PANTHER" id="PTHR30244">
    <property type="entry name" value="TRANSAMINASE"/>
    <property type="match status" value="1"/>
</dbReference>
<comment type="caution">
    <text evidence="4">The sequence shown here is derived from an EMBL/GenBank/DDBJ whole genome shotgun (WGS) entry which is preliminary data.</text>
</comment>
<accession>A0ABP6Y946</accession>